<proteinExistence type="inferred from homology"/>
<dbReference type="KEGG" id="camu:CA2015_2885"/>
<dbReference type="InterPro" id="IPR000653">
    <property type="entry name" value="DegT/StrS_aminotransferase"/>
</dbReference>
<accession>A0A0H4PV90</accession>
<protein>
    <submittedName>
        <fullName evidence="3">DegT/DnrJ/EryC1/StrS aminotransferase</fullName>
    </submittedName>
</protein>
<dbReference type="EMBL" id="CP012040">
    <property type="protein sequence ID" value="AKP52292.1"/>
    <property type="molecule type" value="Genomic_DNA"/>
</dbReference>
<name>A0A0H4PV90_9BACT</name>
<dbReference type="InterPro" id="IPR015422">
    <property type="entry name" value="PyrdxlP-dep_Trfase_small"/>
</dbReference>
<dbReference type="PANTHER" id="PTHR30244:SF34">
    <property type="entry name" value="DTDP-4-AMINO-4,6-DIDEOXYGALACTOSE TRANSAMINASE"/>
    <property type="match status" value="1"/>
</dbReference>
<dbReference type="InterPro" id="IPR015424">
    <property type="entry name" value="PyrdxlP-dep_Trfase"/>
</dbReference>
<dbReference type="CDD" id="cd00616">
    <property type="entry name" value="AHBA_syn"/>
    <property type="match status" value="1"/>
</dbReference>
<keyword evidence="2" id="KW-0663">Pyridoxal phosphate</keyword>
<sequence>MKYTRRDFVKTNALVGTGALMGFNFIQPEVKPALMGGKPVRTASWPSWPRWNPDTDESRVLEVLRSGVWSRSGVVKEFEDKWANTIGSKRCLTVVNGTNALIAALVQADIGGGDEVLVSSYTFIASVAAILQTGAMPVFVDSDPETFQIDPVEIRKKITSRTKAILPVHILGLPADMDSIMAIAKENDLVVIEDACQGWLAEINHKKVGTFGLAGCFSFQNSKNLPMGEGGAIVSDDDDFMDRCFSYHNYGYAYGSLVGAVNQGAVIAGTKIRLTEYQAAIGLSQLQRLDSETQLRETNASYLKQKLEGVSGLSTYVLYPNVTRAVFHLFPFRFHSEGFKGLSRDVFLKALRAEGIPCSSGYIPLNDKLYLKDAFTSKNYRRMYQANELDFDNYVANNQCPITDKLCNEEAVWLSQSMLLGSQSDMDDIANAIMKIHENAEELLNYKG</sequence>
<gene>
    <name evidence="3" type="ORF">CA2015_2885</name>
</gene>
<reference evidence="3 4" key="1">
    <citation type="submission" date="2015-07" db="EMBL/GenBank/DDBJ databases">
        <authorList>
            <person name="Kim K.M."/>
        </authorList>
    </citation>
    <scope>NUCLEOTIDE SEQUENCE [LARGE SCALE GENOMIC DNA]</scope>
    <source>
        <strain evidence="3 4">KCTC 12363</strain>
    </source>
</reference>
<dbReference type="Pfam" id="PF01041">
    <property type="entry name" value="DegT_DnrJ_EryC1"/>
    <property type="match status" value="1"/>
</dbReference>
<keyword evidence="4" id="KW-1185">Reference proteome</keyword>
<evidence type="ECO:0000256" key="1">
    <source>
        <dbReference type="ARBA" id="ARBA00037999"/>
    </source>
</evidence>
<evidence type="ECO:0000256" key="2">
    <source>
        <dbReference type="RuleBase" id="RU004508"/>
    </source>
</evidence>
<dbReference type="InterPro" id="IPR015421">
    <property type="entry name" value="PyrdxlP-dep_Trfase_major"/>
</dbReference>
<dbReference type="AlphaFoldDB" id="A0A0H4PV90"/>
<dbReference type="STRING" id="320787.CA2015_2885"/>
<dbReference type="Proteomes" id="UP000036520">
    <property type="component" value="Chromosome"/>
</dbReference>
<dbReference type="Gene3D" id="3.40.640.10">
    <property type="entry name" value="Type I PLP-dependent aspartate aminotransferase-like (Major domain)"/>
    <property type="match status" value="1"/>
</dbReference>
<dbReference type="OrthoDB" id="9810913at2"/>
<dbReference type="RefSeq" id="WP_048642529.1">
    <property type="nucleotide sequence ID" value="NZ_CP012040.1"/>
</dbReference>
<dbReference type="PROSITE" id="PS51318">
    <property type="entry name" value="TAT"/>
    <property type="match status" value="1"/>
</dbReference>
<evidence type="ECO:0000313" key="3">
    <source>
        <dbReference type="EMBL" id="AKP52292.1"/>
    </source>
</evidence>
<comment type="similarity">
    <text evidence="1 2">Belongs to the DegT/DnrJ/EryC1 family.</text>
</comment>
<dbReference type="Gene3D" id="3.90.1150.10">
    <property type="entry name" value="Aspartate Aminotransferase, domain 1"/>
    <property type="match status" value="1"/>
</dbReference>
<dbReference type="GO" id="GO:0000271">
    <property type="term" value="P:polysaccharide biosynthetic process"/>
    <property type="evidence" value="ECO:0007669"/>
    <property type="project" value="TreeGrafter"/>
</dbReference>
<dbReference type="PANTHER" id="PTHR30244">
    <property type="entry name" value="TRANSAMINASE"/>
    <property type="match status" value="1"/>
</dbReference>
<dbReference type="GO" id="GO:0008483">
    <property type="term" value="F:transaminase activity"/>
    <property type="evidence" value="ECO:0007669"/>
    <property type="project" value="UniProtKB-KW"/>
</dbReference>
<dbReference type="InterPro" id="IPR006311">
    <property type="entry name" value="TAT_signal"/>
</dbReference>
<keyword evidence="3" id="KW-0032">Aminotransferase</keyword>
<organism evidence="3 4">
    <name type="scientific">Cyclobacterium amurskyense</name>
    <dbReference type="NCBI Taxonomy" id="320787"/>
    <lineage>
        <taxon>Bacteria</taxon>
        <taxon>Pseudomonadati</taxon>
        <taxon>Bacteroidota</taxon>
        <taxon>Cytophagia</taxon>
        <taxon>Cytophagales</taxon>
        <taxon>Cyclobacteriaceae</taxon>
        <taxon>Cyclobacterium</taxon>
    </lineage>
</organism>
<keyword evidence="3" id="KW-0808">Transferase</keyword>
<dbReference type="GO" id="GO:0030170">
    <property type="term" value="F:pyridoxal phosphate binding"/>
    <property type="evidence" value="ECO:0007669"/>
    <property type="project" value="TreeGrafter"/>
</dbReference>
<dbReference type="SUPFAM" id="SSF53383">
    <property type="entry name" value="PLP-dependent transferases"/>
    <property type="match status" value="1"/>
</dbReference>
<evidence type="ECO:0000313" key="4">
    <source>
        <dbReference type="Proteomes" id="UP000036520"/>
    </source>
</evidence>
<dbReference type="PATRIC" id="fig|320787.5.peg.3155"/>